<proteinExistence type="predicted"/>
<dbReference type="GO" id="GO:0043565">
    <property type="term" value="F:sequence-specific DNA binding"/>
    <property type="evidence" value="ECO:0007669"/>
    <property type="project" value="TreeGrafter"/>
</dbReference>
<evidence type="ECO:0000256" key="2">
    <source>
        <dbReference type="ARBA" id="ARBA00023015"/>
    </source>
</evidence>
<comment type="subcellular location">
    <subcellularLocation>
        <location evidence="1">Nucleus</location>
    </subcellularLocation>
</comment>
<name>A0AAV9NW00_9PEZI</name>
<dbReference type="GO" id="GO:0006351">
    <property type="term" value="P:DNA-templated transcription"/>
    <property type="evidence" value="ECO:0007669"/>
    <property type="project" value="InterPro"/>
</dbReference>
<evidence type="ECO:0000313" key="9">
    <source>
        <dbReference type="Proteomes" id="UP001337655"/>
    </source>
</evidence>
<evidence type="ECO:0000256" key="4">
    <source>
        <dbReference type="ARBA" id="ARBA00023163"/>
    </source>
</evidence>
<keyword evidence="5" id="KW-0539">Nucleus</keyword>
<evidence type="ECO:0000259" key="7">
    <source>
        <dbReference type="Pfam" id="PF04082"/>
    </source>
</evidence>
<accession>A0AAV9NW00</accession>
<feature type="region of interest" description="Disordered" evidence="6">
    <location>
        <begin position="21"/>
        <end position="68"/>
    </location>
</feature>
<protein>
    <submittedName>
        <fullName evidence="8">Gypsy retrotransposon integrase-like protein 1</fullName>
    </submittedName>
</protein>
<evidence type="ECO:0000256" key="1">
    <source>
        <dbReference type="ARBA" id="ARBA00004123"/>
    </source>
</evidence>
<keyword evidence="3" id="KW-0238">DNA-binding</keyword>
<dbReference type="GeneID" id="89931867"/>
<reference evidence="8 9" key="1">
    <citation type="submission" date="2023-08" db="EMBL/GenBank/DDBJ databases">
        <title>Black Yeasts Isolated from many extreme environments.</title>
        <authorList>
            <person name="Coleine C."/>
            <person name="Stajich J.E."/>
            <person name="Selbmann L."/>
        </authorList>
    </citation>
    <scope>NUCLEOTIDE SEQUENCE [LARGE SCALE GENOMIC DNA]</scope>
    <source>
        <strain evidence="8 9">CCFEE 5935</strain>
    </source>
</reference>
<comment type="caution">
    <text evidence="8">The sequence shown here is derived from an EMBL/GenBank/DDBJ whole genome shotgun (WGS) entry which is preliminary data.</text>
</comment>
<dbReference type="AlphaFoldDB" id="A0AAV9NW00"/>
<dbReference type="GO" id="GO:0045944">
    <property type="term" value="P:positive regulation of transcription by RNA polymerase II"/>
    <property type="evidence" value="ECO:0007669"/>
    <property type="project" value="TreeGrafter"/>
</dbReference>
<dbReference type="EMBL" id="JAVRRT010000024">
    <property type="protein sequence ID" value="KAK5163592.1"/>
    <property type="molecule type" value="Genomic_DNA"/>
</dbReference>
<feature type="compositionally biased region" description="Low complexity" evidence="6">
    <location>
        <begin position="47"/>
        <end position="61"/>
    </location>
</feature>
<dbReference type="RefSeq" id="XP_064654034.1">
    <property type="nucleotide sequence ID" value="XM_064807759.1"/>
</dbReference>
<dbReference type="Pfam" id="PF04082">
    <property type="entry name" value="Fungal_trans"/>
    <property type="match status" value="1"/>
</dbReference>
<dbReference type="GO" id="GO:0008270">
    <property type="term" value="F:zinc ion binding"/>
    <property type="evidence" value="ECO:0007669"/>
    <property type="project" value="InterPro"/>
</dbReference>
<dbReference type="GO" id="GO:0005634">
    <property type="term" value="C:nucleus"/>
    <property type="evidence" value="ECO:0007669"/>
    <property type="project" value="UniProtKB-SubCell"/>
</dbReference>
<evidence type="ECO:0000256" key="6">
    <source>
        <dbReference type="SAM" id="MobiDB-lite"/>
    </source>
</evidence>
<dbReference type="CDD" id="cd12148">
    <property type="entry name" value="fungal_TF_MHR"/>
    <property type="match status" value="1"/>
</dbReference>
<dbReference type="InterPro" id="IPR007219">
    <property type="entry name" value="XnlR_reg_dom"/>
</dbReference>
<organism evidence="8 9">
    <name type="scientific">Saxophila tyrrhenica</name>
    <dbReference type="NCBI Taxonomy" id="1690608"/>
    <lineage>
        <taxon>Eukaryota</taxon>
        <taxon>Fungi</taxon>
        <taxon>Dikarya</taxon>
        <taxon>Ascomycota</taxon>
        <taxon>Pezizomycotina</taxon>
        <taxon>Dothideomycetes</taxon>
        <taxon>Dothideomycetidae</taxon>
        <taxon>Mycosphaerellales</taxon>
        <taxon>Extremaceae</taxon>
        <taxon>Saxophila</taxon>
    </lineage>
</organism>
<dbReference type="PANTHER" id="PTHR47540:SF4">
    <property type="entry name" value="TRANSCRIPTION FACTOR RGLT"/>
    <property type="match status" value="1"/>
</dbReference>
<evidence type="ECO:0000256" key="3">
    <source>
        <dbReference type="ARBA" id="ARBA00023125"/>
    </source>
</evidence>
<keyword evidence="9" id="KW-1185">Reference proteome</keyword>
<gene>
    <name evidence="8" type="primary">GIN1_4</name>
    <name evidence="8" type="ORF">LTR77_010541</name>
</gene>
<dbReference type="InterPro" id="IPR051711">
    <property type="entry name" value="Stress_Response_Reg"/>
</dbReference>
<dbReference type="PANTHER" id="PTHR47540">
    <property type="entry name" value="THIAMINE REPRESSIBLE GENES REGULATORY PROTEIN THI5"/>
    <property type="match status" value="1"/>
</dbReference>
<sequence>MGTIAYTSSLEAKVRELERLLRRSNASPGDSAEPSEQAEDYIETMVDAPSNGGSPDGPSSASDEHSGFGGQSLLRRLHALCEHARENVVFSDPPDSRPRSSNDDLTAAFDVAPPETRSSISWDAYAMLPSPQNISHAIGTVTRSACCSMQFLDGGALQGLTDKAYEAVDSGSLEPCRKELGLLFAVLALARRFDTSWSAPVRENDVATAYGARYFRASRALLNPSDCQDLVSIRTLLCMVIYTQSCSMLSACYSYICMAVAATLQMGLLDAPLSADSQDRAQASTLIPVLATMDTSVTESLGLPRTLRDIDTVALISLGRGDQFESATDGHAQLMRILAEIVETNHPPCKRVPYNNGFYGVRHSNIVEAEKKLTAWSECMERSYASVVIVDEGFLRCQSLLRLYHAHVQLVLYRPFLHHALKRARQNDDLSQKAYACGDACIKAALQVVALVEKMEADGVMNTAHWYLNLIVAHAAACLVLFTTSASQSPTVYETGDAVRRLKEFCSRHASSESSLQRCLTFLEAYSPGEPSMDLANLNELQSGFEPNLSLFSSAFNGLDDFMLNGGSGGMGGGGMAYEDHVQALSLPGFHSFVHSHF</sequence>
<keyword evidence="2" id="KW-0805">Transcription regulation</keyword>
<evidence type="ECO:0000256" key="5">
    <source>
        <dbReference type="ARBA" id="ARBA00023242"/>
    </source>
</evidence>
<dbReference type="Proteomes" id="UP001337655">
    <property type="component" value="Unassembled WGS sequence"/>
</dbReference>
<keyword evidence="4" id="KW-0804">Transcription</keyword>
<evidence type="ECO:0000313" key="8">
    <source>
        <dbReference type="EMBL" id="KAK5163592.1"/>
    </source>
</evidence>
<feature type="domain" description="Xylanolytic transcriptional activator regulatory" evidence="7">
    <location>
        <begin position="179"/>
        <end position="276"/>
    </location>
</feature>